<dbReference type="Proteomes" id="UP000299102">
    <property type="component" value="Unassembled WGS sequence"/>
</dbReference>
<gene>
    <name evidence="2" type="ORF">EVAR_76734_1</name>
</gene>
<evidence type="ECO:0000313" key="2">
    <source>
        <dbReference type="EMBL" id="GBP05285.1"/>
    </source>
</evidence>
<accession>A0A4C1STK4</accession>
<protein>
    <submittedName>
        <fullName evidence="2">Uncharacterized protein</fullName>
    </submittedName>
</protein>
<comment type="caution">
    <text evidence="2">The sequence shown here is derived from an EMBL/GenBank/DDBJ whole genome shotgun (WGS) entry which is preliminary data.</text>
</comment>
<evidence type="ECO:0000313" key="3">
    <source>
        <dbReference type="Proteomes" id="UP000299102"/>
    </source>
</evidence>
<proteinExistence type="predicted"/>
<name>A0A4C1STK4_EUMVA</name>
<sequence>MKDVLMICKSRSSHVSTSGCDTARARSSAEGRQRPPLSQLKYRIVTRAHTTRQARYCPRPSLRPPRAVRAVGRAESKTRPVATTD</sequence>
<dbReference type="AlphaFoldDB" id="A0A4C1STK4"/>
<feature type="region of interest" description="Disordered" evidence="1">
    <location>
        <begin position="8"/>
        <end position="37"/>
    </location>
</feature>
<organism evidence="2 3">
    <name type="scientific">Eumeta variegata</name>
    <name type="common">Bagworm moth</name>
    <name type="synonym">Eumeta japonica</name>
    <dbReference type="NCBI Taxonomy" id="151549"/>
    <lineage>
        <taxon>Eukaryota</taxon>
        <taxon>Metazoa</taxon>
        <taxon>Ecdysozoa</taxon>
        <taxon>Arthropoda</taxon>
        <taxon>Hexapoda</taxon>
        <taxon>Insecta</taxon>
        <taxon>Pterygota</taxon>
        <taxon>Neoptera</taxon>
        <taxon>Endopterygota</taxon>
        <taxon>Lepidoptera</taxon>
        <taxon>Glossata</taxon>
        <taxon>Ditrysia</taxon>
        <taxon>Tineoidea</taxon>
        <taxon>Psychidae</taxon>
        <taxon>Oiketicinae</taxon>
        <taxon>Eumeta</taxon>
    </lineage>
</organism>
<feature type="region of interest" description="Disordered" evidence="1">
    <location>
        <begin position="50"/>
        <end position="85"/>
    </location>
</feature>
<reference evidence="2 3" key="1">
    <citation type="journal article" date="2019" name="Commun. Biol.">
        <title>The bagworm genome reveals a unique fibroin gene that provides high tensile strength.</title>
        <authorList>
            <person name="Kono N."/>
            <person name="Nakamura H."/>
            <person name="Ohtoshi R."/>
            <person name="Tomita M."/>
            <person name="Numata K."/>
            <person name="Arakawa K."/>
        </authorList>
    </citation>
    <scope>NUCLEOTIDE SEQUENCE [LARGE SCALE GENOMIC DNA]</scope>
</reference>
<feature type="compositionally biased region" description="Basic and acidic residues" evidence="1">
    <location>
        <begin position="23"/>
        <end position="33"/>
    </location>
</feature>
<dbReference type="EMBL" id="BGZK01000017">
    <property type="protein sequence ID" value="GBP05285.1"/>
    <property type="molecule type" value="Genomic_DNA"/>
</dbReference>
<evidence type="ECO:0000256" key="1">
    <source>
        <dbReference type="SAM" id="MobiDB-lite"/>
    </source>
</evidence>
<keyword evidence="3" id="KW-1185">Reference proteome</keyword>